<keyword evidence="3 5" id="KW-1133">Transmembrane helix</keyword>
<feature type="transmembrane region" description="Helical" evidence="5">
    <location>
        <begin position="12"/>
        <end position="33"/>
    </location>
</feature>
<keyword evidence="4 5" id="KW-0472">Membrane</keyword>
<keyword evidence="2 5" id="KW-0812">Transmembrane</keyword>
<accession>A0ABP9ZJ17</accession>
<name>A0ABP9ZJ17_9LACO</name>
<evidence type="ECO:0000256" key="5">
    <source>
        <dbReference type="SAM" id="Phobius"/>
    </source>
</evidence>
<feature type="transmembrane region" description="Helical" evidence="5">
    <location>
        <begin position="166"/>
        <end position="184"/>
    </location>
</feature>
<feature type="transmembrane region" description="Helical" evidence="5">
    <location>
        <begin position="100"/>
        <end position="117"/>
    </location>
</feature>
<comment type="subcellular location">
    <subcellularLocation>
        <location evidence="1">Membrane</location>
        <topology evidence="1">Multi-pass membrane protein</topology>
    </subcellularLocation>
</comment>
<evidence type="ECO:0000313" key="6">
    <source>
        <dbReference type="EMBL" id="GAA6114781.1"/>
    </source>
</evidence>
<dbReference type="EMBL" id="BAABVV010000037">
    <property type="protein sequence ID" value="GAA6114781.1"/>
    <property type="molecule type" value="Genomic_DNA"/>
</dbReference>
<evidence type="ECO:0000256" key="1">
    <source>
        <dbReference type="ARBA" id="ARBA00004141"/>
    </source>
</evidence>
<reference evidence="6 7" key="1">
    <citation type="submission" date="2024-03" db="EMBL/GenBank/DDBJ databases">
        <title>Inconsistent identification of Apilactobacillus kunkeei-related strains obtained by well-developed overall genome related indices.</title>
        <authorList>
            <person name="Maeno S."/>
            <person name="Endo A."/>
        </authorList>
    </citation>
    <scope>NUCLEOTIDE SEQUENCE [LARGE SCALE GENOMIC DNA]</scope>
    <source>
        <strain evidence="6 7">20H-10</strain>
    </source>
</reference>
<protein>
    <submittedName>
        <fullName evidence="6">Nicotinamide mononucleotide transporter family protein</fullName>
    </submittedName>
</protein>
<dbReference type="InterPro" id="IPR006419">
    <property type="entry name" value="NMN_transpt_PnuC"/>
</dbReference>
<feature type="transmembrane region" description="Helical" evidence="5">
    <location>
        <begin position="45"/>
        <end position="63"/>
    </location>
</feature>
<comment type="caution">
    <text evidence="6">The sequence shown here is derived from an EMBL/GenBank/DDBJ whole genome shotgun (WGS) entry which is preliminary data.</text>
</comment>
<gene>
    <name evidence="6" type="ORF">AP20H10_11440</name>
</gene>
<organism evidence="6 7">
    <name type="scientific">Apilactobacillus apinorum</name>
    <dbReference type="NCBI Taxonomy" id="1218495"/>
    <lineage>
        <taxon>Bacteria</taxon>
        <taxon>Bacillati</taxon>
        <taxon>Bacillota</taxon>
        <taxon>Bacilli</taxon>
        <taxon>Lactobacillales</taxon>
        <taxon>Lactobacillaceae</taxon>
        <taxon>Apilactobacillus</taxon>
    </lineage>
</organism>
<feature type="transmembrane region" description="Helical" evidence="5">
    <location>
        <begin position="219"/>
        <end position="234"/>
    </location>
</feature>
<evidence type="ECO:0000313" key="7">
    <source>
        <dbReference type="Proteomes" id="UP001438112"/>
    </source>
</evidence>
<dbReference type="Pfam" id="PF04973">
    <property type="entry name" value="NMN_transporter"/>
    <property type="match status" value="1"/>
</dbReference>
<dbReference type="Proteomes" id="UP001438112">
    <property type="component" value="Unassembled WGS sequence"/>
</dbReference>
<keyword evidence="7" id="KW-1185">Reference proteome</keyword>
<dbReference type="RefSeq" id="WP_053949983.1">
    <property type="nucleotide sequence ID" value="NZ_BAABVV010000037.1"/>
</dbReference>
<evidence type="ECO:0000256" key="4">
    <source>
        <dbReference type="ARBA" id="ARBA00023136"/>
    </source>
</evidence>
<proteinExistence type="predicted"/>
<evidence type="ECO:0000256" key="2">
    <source>
        <dbReference type="ARBA" id="ARBA00022692"/>
    </source>
</evidence>
<sequence length="238" mass="26943">MVKVFRNLATSRVMDLLGIVIIFICAFLSGYLFESLNDVTHWGHWAIFVPFGLISAFDACMSIMSTRLVGRFSNWGNWIGVPEIILGCIIDYLLGNHGAILTYPISFIIQIWAIKTWTNSDKFKKSNLMNTAKGKILFVILSLLSLLFSFGINYIGYGQLNSSDSVLYVLTSFVFGISLIANIMNAMKISTQWKFWLLYDFIQLAKAFSQFNFANVGKYIYYIIMALAGNAYWGKDAE</sequence>
<evidence type="ECO:0000256" key="3">
    <source>
        <dbReference type="ARBA" id="ARBA00022989"/>
    </source>
</evidence>
<feature type="transmembrane region" description="Helical" evidence="5">
    <location>
        <begin position="137"/>
        <end position="160"/>
    </location>
</feature>